<dbReference type="Proteomes" id="UP000248330">
    <property type="component" value="Unassembled WGS sequence"/>
</dbReference>
<dbReference type="RefSeq" id="WP_110266753.1">
    <property type="nucleotide sequence ID" value="NZ_CAWNXA010000013.1"/>
</dbReference>
<dbReference type="OrthoDB" id="322908at2"/>
<feature type="domain" description="DUF3322" evidence="2">
    <location>
        <begin position="6"/>
        <end position="186"/>
    </location>
</feature>
<proteinExistence type="predicted"/>
<gene>
    <name evidence="3" type="ORF">C8D93_11394</name>
</gene>
<evidence type="ECO:0000259" key="2">
    <source>
        <dbReference type="Pfam" id="PF11795"/>
    </source>
</evidence>
<accession>A0A318E0V4</accession>
<dbReference type="AlphaFoldDB" id="A0A318E0V4"/>
<evidence type="ECO:0000313" key="4">
    <source>
        <dbReference type="Proteomes" id="UP000248330"/>
    </source>
</evidence>
<evidence type="ECO:0000313" key="3">
    <source>
        <dbReference type="EMBL" id="PXV64300.1"/>
    </source>
</evidence>
<organism evidence="3 4">
    <name type="scientific">Sinimarinibacterium flocculans</name>
    <dbReference type="NCBI Taxonomy" id="985250"/>
    <lineage>
        <taxon>Bacteria</taxon>
        <taxon>Pseudomonadati</taxon>
        <taxon>Pseudomonadota</taxon>
        <taxon>Gammaproteobacteria</taxon>
        <taxon>Nevskiales</taxon>
        <taxon>Nevskiaceae</taxon>
        <taxon>Sinimarinibacterium</taxon>
    </lineage>
</organism>
<dbReference type="Pfam" id="PF11795">
    <property type="entry name" value="DUF3322"/>
    <property type="match status" value="1"/>
</dbReference>
<reference evidence="3 4" key="1">
    <citation type="submission" date="2018-04" db="EMBL/GenBank/DDBJ databases">
        <title>Genomic Encyclopedia of Type Strains, Phase IV (KMG-IV): sequencing the most valuable type-strain genomes for metagenomic binning, comparative biology and taxonomic classification.</title>
        <authorList>
            <person name="Goeker M."/>
        </authorList>
    </citation>
    <scope>NUCLEOTIDE SEQUENCE [LARGE SCALE GENOMIC DNA]</scope>
    <source>
        <strain evidence="3 4">DSM 104150</strain>
    </source>
</reference>
<name>A0A318E0V4_9GAMM</name>
<dbReference type="EMBL" id="QICN01000013">
    <property type="protein sequence ID" value="PXV64300.1"/>
    <property type="molecule type" value="Genomic_DNA"/>
</dbReference>
<keyword evidence="4" id="KW-1185">Reference proteome</keyword>
<sequence length="389" mass="44446">MSWTQPADLVAQLRRLWGRGSLLSSRVTGEVLFPLRLKLRAPTSADLVDRYEEVRTWVAALRAMPHCRVQWREFRHRVRGSSTIPEQVWVDSWADALALIGRAREAADFDALLGITRSRQPKLLDWLARRPLRALEQTRDWSRLLDVVDWLQTHPRPGIHLRQVDIPGVPSKFIEHHRGLLAELLDQVLPADAIDAAATTAAFNRRYGFLDKPARVRFRLLDPARSLLPGVAGGDITLDADSFRALRCDVSRVFITENETNFLSFPPAADSLVLFGAGYGFESLGRNTWLARCELHYWGDIDTHGFAILDQLRARLPGVRSLLMDRATLMAFQKFWGEEQKPVTHDLHRLTPDERALFDDLRDQRIRPKLRLEQEFIGFAWVRAALAAC</sequence>
<dbReference type="InterPro" id="IPR014544">
    <property type="entry name" value="UCP028408"/>
</dbReference>
<evidence type="ECO:0000259" key="1">
    <source>
        <dbReference type="Pfam" id="PF09983"/>
    </source>
</evidence>
<dbReference type="Pfam" id="PF09983">
    <property type="entry name" value="JetD_C"/>
    <property type="match status" value="1"/>
</dbReference>
<evidence type="ECO:0008006" key="5">
    <source>
        <dbReference type="Google" id="ProtNLM"/>
    </source>
</evidence>
<comment type="caution">
    <text evidence="3">The sequence shown here is derived from an EMBL/GenBank/DDBJ whole genome shotgun (WGS) entry which is preliminary data.</text>
</comment>
<dbReference type="InterPro" id="IPR024537">
    <property type="entry name" value="DUF3322"/>
</dbReference>
<protein>
    <recommendedName>
        <fullName evidence="5">Wadjet protein JetD C-terminal domain-containing protein</fullName>
    </recommendedName>
</protein>
<dbReference type="InterPro" id="IPR024534">
    <property type="entry name" value="JetD_C"/>
</dbReference>
<dbReference type="PIRSF" id="PIRSF028408">
    <property type="entry name" value="UCP028408"/>
    <property type="match status" value="1"/>
</dbReference>
<feature type="domain" description="Wadjet protein JetD C-terminal" evidence="1">
    <location>
        <begin position="208"/>
        <end position="386"/>
    </location>
</feature>